<comment type="catalytic activity">
    <reaction evidence="6 7">
        <text>cytidine(34) in tRNA(Ile2) + L-lysine + ATP = lysidine(34) in tRNA(Ile2) + AMP + diphosphate + H(+)</text>
        <dbReference type="Rhea" id="RHEA:43744"/>
        <dbReference type="Rhea" id="RHEA-COMP:10625"/>
        <dbReference type="Rhea" id="RHEA-COMP:10670"/>
        <dbReference type="ChEBI" id="CHEBI:15378"/>
        <dbReference type="ChEBI" id="CHEBI:30616"/>
        <dbReference type="ChEBI" id="CHEBI:32551"/>
        <dbReference type="ChEBI" id="CHEBI:33019"/>
        <dbReference type="ChEBI" id="CHEBI:82748"/>
        <dbReference type="ChEBI" id="CHEBI:83665"/>
        <dbReference type="ChEBI" id="CHEBI:456215"/>
        <dbReference type="EC" id="6.3.4.19"/>
    </reaction>
</comment>
<name>A0A4U6QEU2_9ACTN</name>
<comment type="function">
    <text evidence="7">Ligates lysine onto the cytidine present at position 34 of the AUA codon-specific tRNA(Ile) that contains the anticodon CAU, in an ATP-dependent manner. Cytidine is converted to lysidine, thus changing the amino acid specificity of the tRNA from methionine to isoleucine.</text>
</comment>
<organism evidence="12 13">
    <name type="scientific">Nakamurella flava</name>
    <dbReference type="NCBI Taxonomy" id="2576308"/>
    <lineage>
        <taxon>Bacteria</taxon>
        <taxon>Bacillati</taxon>
        <taxon>Actinomycetota</taxon>
        <taxon>Actinomycetes</taxon>
        <taxon>Nakamurellales</taxon>
        <taxon>Nakamurellaceae</taxon>
        <taxon>Nakamurella</taxon>
    </lineage>
</organism>
<evidence type="ECO:0000259" key="9">
    <source>
        <dbReference type="Pfam" id="PF01171"/>
    </source>
</evidence>
<keyword evidence="5 7" id="KW-0067">ATP-binding</keyword>
<dbReference type="Pfam" id="PF16242">
    <property type="entry name" value="Pyrid_ox_like"/>
    <property type="match status" value="1"/>
</dbReference>
<dbReference type="OrthoDB" id="5244702at2"/>
<keyword evidence="2 7" id="KW-0436">Ligase</keyword>
<dbReference type="PANTHER" id="PTHR43033">
    <property type="entry name" value="TRNA(ILE)-LYSIDINE SYNTHASE-RELATED"/>
    <property type="match status" value="1"/>
</dbReference>
<feature type="region of interest" description="Disordered" evidence="8">
    <location>
        <begin position="326"/>
        <end position="346"/>
    </location>
</feature>
<evidence type="ECO:0000256" key="6">
    <source>
        <dbReference type="ARBA" id="ARBA00048539"/>
    </source>
</evidence>
<gene>
    <name evidence="7 12" type="primary">tilS</name>
    <name evidence="12" type="ORF">FDO65_13420</name>
</gene>
<evidence type="ECO:0000259" key="11">
    <source>
        <dbReference type="Pfam" id="PF16242"/>
    </source>
</evidence>
<evidence type="ECO:0000313" key="13">
    <source>
        <dbReference type="Proteomes" id="UP000306985"/>
    </source>
</evidence>
<dbReference type="Pfam" id="PF09179">
    <property type="entry name" value="TilS"/>
    <property type="match status" value="1"/>
</dbReference>
<keyword evidence="1 7" id="KW-0963">Cytoplasm</keyword>
<dbReference type="InterPro" id="IPR038725">
    <property type="entry name" value="YdaG_split_barrel_FMN-bd"/>
</dbReference>
<evidence type="ECO:0000256" key="8">
    <source>
        <dbReference type="SAM" id="MobiDB-lite"/>
    </source>
</evidence>
<dbReference type="InterPro" id="IPR011063">
    <property type="entry name" value="TilS/TtcA_N"/>
</dbReference>
<dbReference type="PANTHER" id="PTHR43033:SF1">
    <property type="entry name" value="TRNA(ILE)-LYSIDINE SYNTHASE-RELATED"/>
    <property type="match status" value="1"/>
</dbReference>
<dbReference type="GO" id="GO:0005737">
    <property type="term" value="C:cytoplasm"/>
    <property type="evidence" value="ECO:0007669"/>
    <property type="project" value="UniProtKB-SubCell"/>
</dbReference>
<dbReference type="SUPFAM" id="SSF50475">
    <property type="entry name" value="FMN-binding split barrel"/>
    <property type="match status" value="1"/>
</dbReference>
<dbReference type="SUPFAM" id="SSF82829">
    <property type="entry name" value="MesJ substrate recognition domain-like"/>
    <property type="match status" value="1"/>
</dbReference>
<dbReference type="InterPro" id="IPR012094">
    <property type="entry name" value="tRNA_Ile_lys_synt"/>
</dbReference>
<feature type="domain" description="tRNA(Ile)-lysidine/2-thiocytidine synthase N-terminal" evidence="9">
    <location>
        <begin position="27"/>
        <end position="203"/>
    </location>
</feature>
<comment type="subcellular location">
    <subcellularLocation>
        <location evidence="7">Cytoplasm</location>
    </subcellularLocation>
</comment>
<keyword evidence="13" id="KW-1185">Reference proteome</keyword>
<comment type="similarity">
    <text evidence="7">Belongs to the tRNA(Ile)-lysidine synthase family.</text>
</comment>
<dbReference type="Gene3D" id="1.20.59.20">
    <property type="match status" value="1"/>
</dbReference>
<evidence type="ECO:0000256" key="7">
    <source>
        <dbReference type="HAMAP-Rule" id="MF_01161"/>
    </source>
</evidence>
<protein>
    <recommendedName>
        <fullName evidence="7">tRNA(Ile)-lysidine synthase</fullName>
        <ecNumber evidence="7">6.3.4.19</ecNumber>
    </recommendedName>
    <alternativeName>
        <fullName evidence="7">tRNA(Ile)-2-lysyl-cytidine synthase</fullName>
    </alternativeName>
    <alternativeName>
        <fullName evidence="7">tRNA(Ile)-lysidine synthetase</fullName>
    </alternativeName>
</protein>
<dbReference type="AlphaFoldDB" id="A0A4U6QEU2"/>
<evidence type="ECO:0000256" key="3">
    <source>
        <dbReference type="ARBA" id="ARBA00022694"/>
    </source>
</evidence>
<evidence type="ECO:0000256" key="4">
    <source>
        <dbReference type="ARBA" id="ARBA00022741"/>
    </source>
</evidence>
<evidence type="ECO:0000256" key="1">
    <source>
        <dbReference type="ARBA" id="ARBA00022490"/>
    </source>
</evidence>
<dbReference type="Gene3D" id="3.40.50.620">
    <property type="entry name" value="HUPs"/>
    <property type="match status" value="1"/>
</dbReference>
<comment type="domain">
    <text evidence="7">The N-terminal region contains the highly conserved SGGXDS motif, predicted to be a P-loop motif involved in ATP binding.</text>
</comment>
<dbReference type="EMBL" id="SZZH01000003">
    <property type="protein sequence ID" value="TKV58542.1"/>
    <property type="molecule type" value="Genomic_DNA"/>
</dbReference>
<reference evidence="12 13" key="1">
    <citation type="submission" date="2019-05" db="EMBL/GenBank/DDBJ databases">
        <title>Nakamurella sp. N5BH11, whole genome shotgun sequence.</title>
        <authorList>
            <person name="Tuo L."/>
        </authorList>
    </citation>
    <scope>NUCLEOTIDE SEQUENCE [LARGE SCALE GENOMIC DNA]</scope>
    <source>
        <strain evidence="12 13">N5BH11</strain>
    </source>
</reference>
<proteinExistence type="inferred from homology"/>
<dbReference type="Gene3D" id="2.30.110.10">
    <property type="entry name" value="Electron Transport, Fmn-binding Protein, Chain A"/>
    <property type="match status" value="1"/>
</dbReference>
<comment type="caution">
    <text evidence="12">The sequence shown here is derived from an EMBL/GenBank/DDBJ whole genome shotgun (WGS) entry which is preliminary data.</text>
</comment>
<dbReference type="SUPFAM" id="SSF52402">
    <property type="entry name" value="Adenine nucleotide alpha hydrolases-like"/>
    <property type="match status" value="1"/>
</dbReference>
<dbReference type="InterPro" id="IPR012349">
    <property type="entry name" value="Split_barrel_FMN-bd"/>
</dbReference>
<evidence type="ECO:0000259" key="10">
    <source>
        <dbReference type="Pfam" id="PF09179"/>
    </source>
</evidence>
<evidence type="ECO:0000256" key="5">
    <source>
        <dbReference type="ARBA" id="ARBA00022840"/>
    </source>
</evidence>
<dbReference type="EC" id="6.3.4.19" evidence="7"/>
<feature type="domain" description="tRNA(Ile)-lysidine synthase substrate-binding" evidence="10">
    <location>
        <begin position="255"/>
        <end position="307"/>
    </location>
</feature>
<keyword evidence="3 7" id="KW-0819">tRNA processing</keyword>
<dbReference type="RefSeq" id="WP_137450205.1">
    <property type="nucleotide sequence ID" value="NZ_SZZH01000003.1"/>
</dbReference>
<dbReference type="InterPro" id="IPR014729">
    <property type="entry name" value="Rossmann-like_a/b/a_fold"/>
</dbReference>
<evidence type="ECO:0000256" key="2">
    <source>
        <dbReference type="ARBA" id="ARBA00022598"/>
    </source>
</evidence>
<dbReference type="GO" id="GO:0005524">
    <property type="term" value="F:ATP binding"/>
    <property type="evidence" value="ECO:0007669"/>
    <property type="project" value="UniProtKB-UniRule"/>
</dbReference>
<sequence length="510" mass="54527">MNGVATGPVERAVRAWLDRHAPGDRPVLVACSGGADSLALALAVARVAAAEPGDRRIAAVTVDHGLQDGSAARAGQVRADLLALGYPQVDVRTVRVAGPGGPEAAARRARYAALRESAAACGAGAVLLAHTRDDQAETVLLGLARGSGPRSIAGMLPWREPWGRPLLDVGRADTEAACRAAGLRPWQDPHNRDRTFTRVRIRTEVLPLLENVLGGGVAPALARTATLMADDLHGLDELAARADRECRRPDGALTADRLAGWPRAVRTRVLRRWAADHGVTTLTADHLHRLDRRVTTPGGHERVRLPGGFDAGRLGNRVHLTPTAHREEQDMNTPLSTPAGPGGTTAAEHEEGVAKVAELVKDARIAMLTTMTTDGKHLARPMALQEIEFDGDLWFFVEDDSDKVAEIQANPSVNVSFSNAKNTAWTSIAGTASIVHDKAKAKELWSPVLNAWFPDGLDTPNLGLIKVHADSAEYWDGPGNRMVQLLGILRAAVTRNPDNMIGQENDTVEL</sequence>
<dbReference type="GO" id="GO:0006400">
    <property type="term" value="P:tRNA modification"/>
    <property type="evidence" value="ECO:0007669"/>
    <property type="project" value="UniProtKB-UniRule"/>
</dbReference>
<dbReference type="HAMAP" id="MF_01161">
    <property type="entry name" value="tRNA_Ile_lys_synt"/>
    <property type="match status" value="1"/>
</dbReference>
<feature type="binding site" evidence="7">
    <location>
        <begin position="32"/>
        <end position="37"/>
    </location>
    <ligand>
        <name>ATP</name>
        <dbReference type="ChEBI" id="CHEBI:30616"/>
    </ligand>
</feature>
<dbReference type="Proteomes" id="UP000306985">
    <property type="component" value="Unassembled WGS sequence"/>
</dbReference>
<dbReference type="InterPro" id="IPR012795">
    <property type="entry name" value="tRNA_Ile_lys_synt_N"/>
</dbReference>
<dbReference type="NCBIfam" id="TIGR02432">
    <property type="entry name" value="lysidine_TilS_N"/>
    <property type="match status" value="1"/>
</dbReference>
<dbReference type="CDD" id="cd01992">
    <property type="entry name" value="TilS_N"/>
    <property type="match status" value="1"/>
</dbReference>
<accession>A0A4U6QEU2</accession>
<evidence type="ECO:0000313" key="12">
    <source>
        <dbReference type="EMBL" id="TKV58542.1"/>
    </source>
</evidence>
<keyword evidence="4 7" id="KW-0547">Nucleotide-binding</keyword>
<dbReference type="GO" id="GO:0032267">
    <property type="term" value="F:tRNA(Ile)-lysidine synthase activity"/>
    <property type="evidence" value="ECO:0007669"/>
    <property type="project" value="UniProtKB-EC"/>
</dbReference>
<dbReference type="Pfam" id="PF01171">
    <property type="entry name" value="ATP_bind_3"/>
    <property type="match status" value="1"/>
</dbReference>
<feature type="domain" description="General stress protein FMN-binding split barrel" evidence="11">
    <location>
        <begin position="353"/>
        <end position="496"/>
    </location>
</feature>
<dbReference type="InterPro" id="IPR015262">
    <property type="entry name" value="tRNA_Ile_lys_synt_subst-bd"/>
</dbReference>